<dbReference type="Gene3D" id="3.40.50.300">
    <property type="entry name" value="P-loop containing nucleotide triphosphate hydrolases"/>
    <property type="match status" value="1"/>
</dbReference>
<feature type="non-terminal residue" evidence="1">
    <location>
        <position position="303"/>
    </location>
</feature>
<evidence type="ECO:0008006" key="3">
    <source>
        <dbReference type="Google" id="ProtNLM"/>
    </source>
</evidence>
<dbReference type="AlphaFoldDB" id="A0A7R8XBZ7"/>
<dbReference type="InterPro" id="IPR027417">
    <property type="entry name" value="P-loop_NTPase"/>
</dbReference>
<evidence type="ECO:0000313" key="2">
    <source>
        <dbReference type="Proteomes" id="UP000677054"/>
    </source>
</evidence>
<dbReference type="EMBL" id="LR901085">
    <property type="protein sequence ID" value="CAD7247753.1"/>
    <property type="molecule type" value="Genomic_DNA"/>
</dbReference>
<accession>A0A7R8XBZ7</accession>
<evidence type="ECO:0000313" key="1">
    <source>
        <dbReference type="EMBL" id="CAD7247753.1"/>
    </source>
</evidence>
<dbReference type="Proteomes" id="UP000677054">
    <property type="component" value="Unassembled WGS sequence"/>
</dbReference>
<keyword evidence="2" id="KW-1185">Reference proteome</keyword>
<dbReference type="CDD" id="cd00882">
    <property type="entry name" value="Ras_like_GTPase"/>
    <property type="match status" value="1"/>
</dbReference>
<dbReference type="SUPFAM" id="SSF52540">
    <property type="entry name" value="P-loop containing nucleoside triphosphate hydrolases"/>
    <property type="match status" value="1"/>
</dbReference>
<dbReference type="PANTHER" id="PTHR32046:SF14">
    <property type="match status" value="1"/>
</dbReference>
<protein>
    <recommendedName>
        <fullName evidence="3">AIG1-type G domain-containing protein</fullName>
    </recommendedName>
</protein>
<organism evidence="1">
    <name type="scientific">Darwinula stevensoni</name>
    <dbReference type="NCBI Taxonomy" id="69355"/>
    <lineage>
        <taxon>Eukaryota</taxon>
        <taxon>Metazoa</taxon>
        <taxon>Ecdysozoa</taxon>
        <taxon>Arthropoda</taxon>
        <taxon>Crustacea</taxon>
        <taxon>Oligostraca</taxon>
        <taxon>Ostracoda</taxon>
        <taxon>Podocopa</taxon>
        <taxon>Podocopida</taxon>
        <taxon>Darwinulocopina</taxon>
        <taxon>Darwinuloidea</taxon>
        <taxon>Darwinulidae</taxon>
        <taxon>Darwinula</taxon>
    </lineage>
</organism>
<sequence length="303" mass="33843">QVTSSRDGNDAWNGKPEIRHTQDTKKILKNDDGFIREVAPKIMKKDGRIRLAKYFIGDGEPKGNDVGKVLMLVGATGAGKTKLIDAFVNYAYGVKWESDFRLKMVVDGGCEMSEAHSQTKWISAYVLPKQNGSTLPYTFTVIDTPGFGDTDGMEKDEELLKQIQEFFSNGEYFGVKALHGIGFVIPAPESRLTDSQKYLFQRMLSVFGDCAEENSFVLTTFADNQKPPVLNALACENFPCKHVFKFNNSVLFSQSRDDEYGAFDRLAWKMGTSSFSSFFQKFESTQPVSLTQLQGVMDAMDGL</sequence>
<reference evidence="1" key="1">
    <citation type="submission" date="2020-11" db="EMBL/GenBank/DDBJ databases">
        <authorList>
            <person name="Tran Van P."/>
        </authorList>
    </citation>
    <scope>NUCLEOTIDE SEQUENCE</scope>
</reference>
<dbReference type="OrthoDB" id="2386367at2759"/>
<gene>
    <name evidence="1" type="ORF">DSTB1V02_LOCUS7578</name>
</gene>
<name>A0A7R8XBZ7_9CRUS</name>
<proteinExistence type="predicted"/>
<dbReference type="EMBL" id="CAJPEV010001568">
    <property type="protein sequence ID" value="CAG0893321.1"/>
    <property type="molecule type" value="Genomic_DNA"/>
</dbReference>
<dbReference type="PANTHER" id="PTHR32046">
    <property type="entry name" value="G DOMAIN-CONTAINING PROTEIN"/>
    <property type="match status" value="1"/>
</dbReference>